<dbReference type="GO" id="GO:0008757">
    <property type="term" value="F:S-adenosylmethionine-dependent methyltransferase activity"/>
    <property type="evidence" value="ECO:0007669"/>
    <property type="project" value="InterPro"/>
</dbReference>
<dbReference type="InterPro" id="IPR011814">
    <property type="entry name" value="BioC"/>
</dbReference>
<dbReference type="PANTHER" id="PTHR13090:SF1">
    <property type="entry name" value="ARGININE-HYDROXYLASE NDUFAF5, MITOCHONDRIAL"/>
    <property type="match status" value="1"/>
</dbReference>
<dbReference type="SUPFAM" id="SSF53335">
    <property type="entry name" value="S-adenosyl-L-methionine-dependent methyltransferases"/>
    <property type="match status" value="1"/>
</dbReference>
<dbReference type="InterPro" id="IPR029063">
    <property type="entry name" value="SAM-dependent_MTases_sf"/>
</dbReference>
<evidence type="ECO:0000256" key="3">
    <source>
        <dbReference type="ARBA" id="ARBA00012327"/>
    </source>
</evidence>
<evidence type="ECO:0000256" key="5">
    <source>
        <dbReference type="ARBA" id="ARBA00022679"/>
    </source>
</evidence>
<dbReference type="GO" id="GO:0102130">
    <property type="term" value="F:malonyl-CoA methyltransferase activity"/>
    <property type="evidence" value="ECO:0007669"/>
    <property type="project" value="UniProtKB-EC"/>
</dbReference>
<dbReference type="GO" id="GO:0009102">
    <property type="term" value="P:biotin biosynthetic process"/>
    <property type="evidence" value="ECO:0007669"/>
    <property type="project" value="UniProtKB-UniRule"/>
</dbReference>
<evidence type="ECO:0000256" key="8">
    <source>
        <dbReference type="HAMAP-Rule" id="MF_00835"/>
    </source>
</evidence>
<comment type="similarity">
    <text evidence="8">Belongs to the methyltransferase superfamily.</text>
</comment>
<dbReference type="InterPro" id="IPR013216">
    <property type="entry name" value="Methyltransf_11"/>
</dbReference>
<accession>A0A1H2VCX2</accession>
<comment type="pathway">
    <text evidence="2 8">Cofactor biosynthesis; biotin biosynthesis.</text>
</comment>
<gene>
    <name evidence="8" type="primary">bioC</name>
    <name evidence="10" type="ORF">SAMN05421882_10219</name>
</gene>
<dbReference type="Gene3D" id="3.40.50.150">
    <property type="entry name" value="Vaccinia Virus protein VP39"/>
    <property type="match status" value="1"/>
</dbReference>
<evidence type="ECO:0000256" key="4">
    <source>
        <dbReference type="ARBA" id="ARBA00022603"/>
    </source>
</evidence>
<dbReference type="PANTHER" id="PTHR13090">
    <property type="entry name" value="ARGININE-HYDROXYLASE NDUFAF5, MITOCHONDRIAL"/>
    <property type="match status" value="1"/>
</dbReference>
<dbReference type="InterPro" id="IPR050602">
    <property type="entry name" value="Malonyl-ACP_OMT"/>
</dbReference>
<evidence type="ECO:0000313" key="11">
    <source>
        <dbReference type="Proteomes" id="UP000183454"/>
    </source>
</evidence>
<keyword evidence="6 8" id="KW-0949">S-adenosyl-L-methionine</keyword>
<evidence type="ECO:0000256" key="6">
    <source>
        <dbReference type="ARBA" id="ARBA00022691"/>
    </source>
</evidence>
<reference evidence="10 11" key="1">
    <citation type="submission" date="2016-10" db="EMBL/GenBank/DDBJ databases">
        <authorList>
            <person name="de Groot N.N."/>
        </authorList>
    </citation>
    <scope>NUCLEOTIDE SEQUENCE [LARGE SCALE GENOMIC DNA]</scope>
    <source>
        <strain evidence="10 11">Nm110</strain>
    </source>
</reference>
<sequence>MIYDHILDKRQLRQAFERAAASYDQAAVLQREVGERMLSRLDYIKYTPDWILDMGSGTGYGSRKLIERYPHSKLLALDIALAMHLQARQPVPRWQQWLPLGLPLGKRAMTHYVGADIEQLPLRDACVDMIWSNLTIQWCNDLKQTFAETHRVLKKGGLLMFSTFGPDTLKELKQAFKAVDSYNHINRFMDMHDIGDLLVYSGFATPVMDMEYITLTYQEVMDIMRDLKTIGAHNVTHGRQRGLTGKGRWQQVVKHYESFRQAGRLPATFEVVYGHAWKPEPRQAVLNPETRRKLGLE</sequence>
<organism evidence="10 11">
    <name type="scientific">Nitrosomonas communis</name>
    <dbReference type="NCBI Taxonomy" id="44574"/>
    <lineage>
        <taxon>Bacteria</taxon>
        <taxon>Pseudomonadati</taxon>
        <taxon>Pseudomonadota</taxon>
        <taxon>Betaproteobacteria</taxon>
        <taxon>Nitrosomonadales</taxon>
        <taxon>Nitrosomonadaceae</taxon>
        <taxon>Nitrosomonas</taxon>
    </lineage>
</organism>
<evidence type="ECO:0000256" key="2">
    <source>
        <dbReference type="ARBA" id="ARBA00004746"/>
    </source>
</evidence>
<dbReference type="GO" id="GO:0010340">
    <property type="term" value="F:carboxyl-O-methyltransferase activity"/>
    <property type="evidence" value="ECO:0007669"/>
    <property type="project" value="UniProtKB-UniRule"/>
</dbReference>
<evidence type="ECO:0000259" key="9">
    <source>
        <dbReference type="Pfam" id="PF08241"/>
    </source>
</evidence>
<keyword evidence="7 8" id="KW-0093">Biotin biosynthesis</keyword>
<dbReference type="NCBIfam" id="TIGR02072">
    <property type="entry name" value="BioC"/>
    <property type="match status" value="1"/>
</dbReference>
<name>A0A1H2VCX2_9PROT</name>
<proteinExistence type="inferred from homology"/>
<keyword evidence="5 8" id="KW-0808">Transferase</keyword>
<protein>
    <recommendedName>
        <fullName evidence="3 8">Malonyl-[acyl-carrier protein] O-methyltransferase</fullName>
        <shortName evidence="8">Malonyl-ACP O-methyltransferase</shortName>
        <ecNumber evidence="3 8">2.1.1.197</ecNumber>
    </recommendedName>
    <alternativeName>
        <fullName evidence="8">Biotin synthesis protein BioC</fullName>
    </alternativeName>
</protein>
<dbReference type="UniPathway" id="UPA00078"/>
<feature type="domain" description="Methyltransferase type 11" evidence="9">
    <location>
        <begin position="52"/>
        <end position="161"/>
    </location>
</feature>
<dbReference type="EMBL" id="FNNH01000021">
    <property type="protein sequence ID" value="SDW66197.1"/>
    <property type="molecule type" value="Genomic_DNA"/>
</dbReference>
<dbReference type="CDD" id="cd02440">
    <property type="entry name" value="AdoMet_MTases"/>
    <property type="match status" value="1"/>
</dbReference>
<keyword evidence="4 8" id="KW-0489">Methyltransferase</keyword>
<comment type="function">
    <text evidence="8">Converts the free carboxyl group of a malonyl-thioester to its methyl ester by transfer of a methyl group from S-adenosyl-L-methionine (SAM). It allows to synthesize pimeloyl-ACP via the fatty acid synthetic pathway.</text>
</comment>
<evidence type="ECO:0000256" key="7">
    <source>
        <dbReference type="ARBA" id="ARBA00022756"/>
    </source>
</evidence>
<dbReference type="AlphaFoldDB" id="A0A1H2VCX2"/>
<dbReference type="GO" id="GO:0032259">
    <property type="term" value="P:methylation"/>
    <property type="evidence" value="ECO:0007669"/>
    <property type="project" value="UniProtKB-KW"/>
</dbReference>
<dbReference type="EC" id="2.1.1.197" evidence="3 8"/>
<dbReference type="Proteomes" id="UP000183454">
    <property type="component" value="Unassembled WGS sequence"/>
</dbReference>
<dbReference type="RefSeq" id="WP_074667106.1">
    <property type="nucleotide sequence ID" value="NZ_FNNH01000021.1"/>
</dbReference>
<dbReference type="Pfam" id="PF08241">
    <property type="entry name" value="Methyltransf_11"/>
    <property type="match status" value="1"/>
</dbReference>
<dbReference type="HAMAP" id="MF_00835">
    <property type="entry name" value="BioC"/>
    <property type="match status" value="1"/>
</dbReference>
<comment type="catalytic activity">
    <reaction evidence="1 8">
        <text>malonyl-[ACP] + S-adenosyl-L-methionine = malonyl-[ACP] methyl ester + S-adenosyl-L-homocysteine</text>
        <dbReference type="Rhea" id="RHEA:17105"/>
        <dbReference type="Rhea" id="RHEA-COMP:9623"/>
        <dbReference type="Rhea" id="RHEA-COMP:9954"/>
        <dbReference type="ChEBI" id="CHEBI:57856"/>
        <dbReference type="ChEBI" id="CHEBI:59789"/>
        <dbReference type="ChEBI" id="CHEBI:78449"/>
        <dbReference type="ChEBI" id="CHEBI:78845"/>
        <dbReference type="EC" id="2.1.1.197"/>
    </reaction>
</comment>
<evidence type="ECO:0000256" key="1">
    <source>
        <dbReference type="ARBA" id="ARBA00000852"/>
    </source>
</evidence>
<evidence type="ECO:0000313" key="10">
    <source>
        <dbReference type="EMBL" id="SDW66197.1"/>
    </source>
</evidence>